<feature type="region of interest" description="Disordered" evidence="1">
    <location>
        <begin position="40"/>
        <end position="59"/>
    </location>
</feature>
<proteinExistence type="predicted"/>
<dbReference type="STRING" id="37001.A0A1A9WIF9"/>
<name>A0A1A9WIF9_9MUSC</name>
<keyword evidence="4" id="KW-1185">Reference proteome</keyword>
<feature type="domain" description="Ig-like" evidence="2">
    <location>
        <begin position="18"/>
        <end position="100"/>
    </location>
</feature>
<dbReference type="AlphaFoldDB" id="A0A1A9WIF9"/>
<dbReference type="VEuPathDB" id="VectorBase:GBRI020955"/>
<feature type="compositionally biased region" description="Polar residues" evidence="1">
    <location>
        <begin position="43"/>
        <end position="59"/>
    </location>
</feature>
<sequence length="100" mass="11035">MSLLLQPYSLKHPLTLPPRIHHISTSGHLQVKKGSSVRIECSASGNPTPNVTWSRKNNILPNDPPEITVERPIVFSGEGHEAMLVCIVHGETQPESCYDN</sequence>
<organism evidence="3 4">
    <name type="scientific">Glossina brevipalpis</name>
    <dbReference type="NCBI Taxonomy" id="37001"/>
    <lineage>
        <taxon>Eukaryota</taxon>
        <taxon>Metazoa</taxon>
        <taxon>Ecdysozoa</taxon>
        <taxon>Arthropoda</taxon>
        <taxon>Hexapoda</taxon>
        <taxon>Insecta</taxon>
        <taxon>Pterygota</taxon>
        <taxon>Neoptera</taxon>
        <taxon>Endopterygota</taxon>
        <taxon>Diptera</taxon>
        <taxon>Brachycera</taxon>
        <taxon>Muscomorpha</taxon>
        <taxon>Hippoboscoidea</taxon>
        <taxon>Glossinidae</taxon>
        <taxon>Glossina</taxon>
    </lineage>
</organism>
<reference evidence="4" key="1">
    <citation type="submission" date="2014-03" db="EMBL/GenBank/DDBJ databases">
        <authorList>
            <person name="Aksoy S."/>
            <person name="Warren W."/>
            <person name="Wilson R.K."/>
        </authorList>
    </citation>
    <scope>NUCLEOTIDE SEQUENCE [LARGE SCALE GENOMIC DNA]</scope>
    <source>
        <strain evidence="4">IAEA</strain>
    </source>
</reference>
<dbReference type="EnsemblMetazoa" id="GBRI020955-RA">
    <property type="protein sequence ID" value="GBRI020955-PA"/>
    <property type="gene ID" value="GBRI020955"/>
</dbReference>
<evidence type="ECO:0000313" key="3">
    <source>
        <dbReference type="EnsemblMetazoa" id="GBRI020955-PA"/>
    </source>
</evidence>
<protein>
    <submittedName>
        <fullName evidence="3">Ig-like domain-containing protein</fullName>
    </submittedName>
</protein>
<accession>A0A1A9WIF9</accession>
<reference evidence="3" key="2">
    <citation type="submission" date="2020-05" db="UniProtKB">
        <authorList>
            <consortium name="EnsemblMetazoa"/>
        </authorList>
    </citation>
    <scope>IDENTIFICATION</scope>
    <source>
        <strain evidence="3">IAEA</strain>
    </source>
</reference>
<evidence type="ECO:0000256" key="1">
    <source>
        <dbReference type="SAM" id="MobiDB-lite"/>
    </source>
</evidence>
<dbReference type="Proteomes" id="UP000091820">
    <property type="component" value="Unassembled WGS sequence"/>
</dbReference>
<dbReference type="SUPFAM" id="SSF48726">
    <property type="entry name" value="Immunoglobulin"/>
    <property type="match status" value="1"/>
</dbReference>
<dbReference type="Gene3D" id="2.60.40.10">
    <property type="entry name" value="Immunoglobulins"/>
    <property type="match status" value="1"/>
</dbReference>
<dbReference type="PROSITE" id="PS50835">
    <property type="entry name" value="IG_LIKE"/>
    <property type="match status" value="1"/>
</dbReference>
<evidence type="ECO:0000313" key="4">
    <source>
        <dbReference type="Proteomes" id="UP000091820"/>
    </source>
</evidence>
<dbReference type="Pfam" id="PF13927">
    <property type="entry name" value="Ig_3"/>
    <property type="match status" value="1"/>
</dbReference>
<dbReference type="InterPro" id="IPR036179">
    <property type="entry name" value="Ig-like_dom_sf"/>
</dbReference>
<dbReference type="InterPro" id="IPR007110">
    <property type="entry name" value="Ig-like_dom"/>
</dbReference>
<evidence type="ECO:0000259" key="2">
    <source>
        <dbReference type="PROSITE" id="PS50835"/>
    </source>
</evidence>
<dbReference type="InterPro" id="IPR013783">
    <property type="entry name" value="Ig-like_fold"/>
</dbReference>